<dbReference type="Gene3D" id="3.40.50.720">
    <property type="entry name" value="NAD(P)-binding Rossmann-like Domain"/>
    <property type="match status" value="1"/>
</dbReference>
<name>A0A6A6CTS5_ZASCE</name>
<dbReference type="GO" id="GO:0016491">
    <property type="term" value="F:oxidoreductase activity"/>
    <property type="evidence" value="ECO:0007669"/>
    <property type="project" value="UniProtKB-KW"/>
</dbReference>
<dbReference type="OrthoDB" id="191139at2759"/>
<dbReference type="AlphaFoldDB" id="A0A6A6CTS5"/>
<evidence type="ECO:0000256" key="1">
    <source>
        <dbReference type="ARBA" id="ARBA00006484"/>
    </source>
</evidence>
<evidence type="ECO:0000313" key="3">
    <source>
        <dbReference type="EMBL" id="KAF2170554.1"/>
    </source>
</evidence>
<proteinExistence type="inferred from homology"/>
<keyword evidence="4" id="KW-1185">Reference proteome</keyword>
<dbReference type="Proteomes" id="UP000799537">
    <property type="component" value="Unassembled WGS sequence"/>
</dbReference>
<evidence type="ECO:0000313" key="4">
    <source>
        <dbReference type="Proteomes" id="UP000799537"/>
    </source>
</evidence>
<evidence type="ECO:0000256" key="2">
    <source>
        <dbReference type="ARBA" id="ARBA00023002"/>
    </source>
</evidence>
<dbReference type="InterPro" id="IPR036291">
    <property type="entry name" value="NAD(P)-bd_dom_sf"/>
</dbReference>
<reference evidence="3" key="1">
    <citation type="journal article" date="2020" name="Stud. Mycol.">
        <title>101 Dothideomycetes genomes: a test case for predicting lifestyles and emergence of pathogens.</title>
        <authorList>
            <person name="Haridas S."/>
            <person name="Albert R."/>
            <person name="Binder M."/>
            <person name="Bloem J."/>
            <person name="Labutti K."/>
            <person name="Salamov A."/>
            <person name="Andreopoulos B."/>
            <person name="Baker S."/>
            <person name="Barry K."/>
            <person name="Bills G."/>
            <person name="Bluhm B."/>
            <person name="Cannon C."/>
            <person name="Castanera R."/>
            <person name="Culley D."/>
            <person name="Daum C."/>
            <person name="Ezra D."/>
            <person name="Gonzalez J."/>
            <person name="Henrissat B."/>
            <person name="Kuo A."/>
            <person name="Liang C."/>
            <person name="Lipzen A."/>
            <person name="Lutzoni F."/>
            <person name="Magnuson J."/>
            <person name="Mondo S."/>
            <person name="Nolan M."/>
            <person name="Ohm R."/>
            <person name="Pangilinan J."/>
            <person name="Park H.-J."/>
            <person name="Ramirez L."/>
            <person name="Alfaro M."/>
            <person name="Sun H."/>
            <person name="Tritt A."/>
            <person name="Yoshinaga Y."/>
            <person name="Zwiers L.-H."/>
            <person name="Turgeon B."/>
            <person name="Goodwin S."/>
            <person name="Spatafora J."/>
            <person name="Crous P."/>
            <person name="Grigoriev I."/>
        </authorList>
    </citation>
    <scope>NUCLEOTIDE SEQUENCE</scope>
    <source>
        <strain evidence="3">ATCC 36951</strain>
    </source>
</reference>
<dbReference type="RefSeq" id="XP_033671443.1">
    <property type="nucleotide sequence ID" value="XM_033815986.1"/>
</dbReference>
<dbReference type="PANTHER" id="PTHR24320:SF283">
    <property type="entry name" value="RETINOL DEHYDROGENASE 11"/>
    <property type="match status" value="1"/>
</dbReference>
<accession>A0A6A6CTS5</accession>
<dbReference type="PANTHER" id="PTHR24320">
    <property type="entry name" value="RETINOL DEHYDROGENASE"/>
    <property type="match status" value="1"/>
</dbReference>
<dbReference type="GeneID" id="54569258"/>
<protein>
    <submittedName>
        <fullName evidence="3">Uncharacterized protein</fullName>
    </submittedName>
</protein>
<dbReference type="EMBL" id="ML993585">
    <property type="protein sequence ID" value="KAF2170554.1"/>
    <property type="molecule type" value="Genomic_DNA"/>
</dbReference>
<gene>
    <name evidence="3" type="ORF">M409DRAFT_64250</name>
</gene>
<comment type="similarity">
    <text evidence="1">Belongs to the short-chain dehydrogenases/reductases (SDR) family.</text>
</comment>
<dbReference type="InterPro" id="IPR002347">
    <property type="entry name" value="SDR_fam"/>
</dbReference>
<dbReference type="SUPFAM" id="SSF51735">
    <property type="entry name" value="NAD(P)-binding Rossmann-fold domains"/>
    <property type="match status" value="1"/>
</dbReference>
<keyword evidence="2" id="KW-0560">Oxidoreductase</keyword>
<dbReference type="Pfam" id="PF00106">
    <property type="entry name" value="adh_short"/>
    <property type="match status" value="1"/>
</dbReference>
<sequence>MAAETAEAVKYGTEFRNDIPTGLDVVEKHSGAVEGINIVLTGTSEGSIGAEAAKALAAKGKPAKMFLLARTESKVAPVLKAIKDANSSVEAVFVQLDLMDLDSVRKAANAVLAQTSQIHILMNFAGIFIRPEYVQSKHDVEQHFATNHLGHFLLTNLLMPAMIATWPHARIVQLSSGGHIICPLRLEKMNFDNGETYHPWEAYSHADSACILFARELARRLKAKGFKTAAFSANPGFVPDSNLNNHLPPDHMKGAFEKYLEFHESVPGDVDEGVLSLEQGPATPLIAALDSVLAGWEGAYVSDGVAVADKDMREKWVVDDELAKRLWELDEELVGEKFL</sequence>
<organism evidence="3 4">
    <name type="scientific">Zasmidium cellare ATCC 36951</name>
    <dbReference type="NCBI Taxonomy" id="1080233"/>
    <lineage>
        <taxon>Eukaryota</taxon>
        <taxon>Fungi</taxon>
        <taxon>Dikarya</taxon>
        <taxon>Ascomycota</taxon>
        <taxon>Pezizomycotina</taxon>
        <taxon>Dothideomycetes</taxon>
        <taxon>Dothideomycetidae</taxon>
        <taxon>Mycosphaerellales</taxon>
        <taxon>Mycosphaerellaceae</taxon>
        <taxon>Zasmidium</taxon>
    </lineage>
</organism>